<keyword evidence="3" id="KW-1185">Reference proteome</keyword>
<dbReference type="InterPro" id="IPR023213">
    <property type="entry name" value="CAT-like_dom_sf"/>
</dbReference>
<reference evidence="2 3" key="1">
    <citation type="submission" date="2024-04" db="EMBL/GenBank/DDBJ databases">
        <authorList>
            <person name="Fracassetti M."/>
        </authorList>
    </citation>
    <scope>NUCLEOTIDE SEQUENCE [LARGE SCALE GENOMIC DNA]</scope>
</reference>
<dbReference type="InterPro" id="IPR050317">
    <property type="entry name" value="Plant_Fungal_Acyltransferase"/>
</dbReference>
<dbReference type="Pfam" id="PF02458">
    <property type="entry name" value="Transferase"/>
    <property type="match status" value="1"/>
</dbReference>
<organism evidence="2 3">
    <name type="scientific">Linum trigynum</name>
    <dbReference type="NCBI Taxonomy" id="586398"/>
    <lineage>
        <taxon>Eukaryota</taxon>
        <taxon>Viridiplantae</taxon>
        <taxon>Streptophyta</taxon>
        <taxon>Embryophyta</taxon>
        <taxon>Tracheophyta</taxon>
        <taxon>Spermatophyta</taxon>
        <taxon>Magnoliopsida</taxon>
        <taxon>eudicotyledons</taxon>
        <taxon>Gunneridae</taxon>
        <taxon>Pentapetalae</taxon>
        <taxon>rosids</taxon>
        <taxon>fabids</taxon>
        <taxon>Malpighiales</taxon>
        <taxon>Linaceae</taxon>
        <taxon>Linum</taxon>
    </lineage>
</organism>
<dbReference type="PANTHER" id="PTHR31642">
    <property type="entry name" value="TRICHOTHECENE 3-O-ACETYLTRANSFERASE"/>
    <property type="match status" value="1"/>
</dbReference>
<dbReference type="PANTHER" id="PTHR31642:SF158">
    <property type="entry name" value="N-BENZOYLTRANSFERASE PROTEIN, PUTATIVE-RELATED"/>
    <property type="match status" value="1"/>
</dbReference>
<dbReference type="EMBL" id="OZ034813">
    <property type="protein sequence ID" value="CAL1352815.1"/>
    <property type="molecule type" value="Genomic_DNA"/>
</dbReference>
<dbReference type="AlphaFoldDB" id="A0AAV2C8W6"/>
<accession>A0AAV2C8W6</accession>
<evidence type="ECO:0000313" key="3">
    <source>
        <dbReference type="Proteomes" id="UP001497516"/>
    </source>
</evidence>
<name>A0AAV2C8W6_9ROSI</name>
<comment type="similarity">
    <text evidence="1">Belongs to the plant acyltransferase family.</text>
</comment>
<gene>
    <name evidence="2" type="ORF">LTRI10_LOCUS755</name>
</gene>
<evidence type="ECO:0000256" key="1">
    <source>
        <dbReference type="ARBA" id="ARBA00009861"/>
    </source>
</evidence>
<proteinExistence type="inferred from homology"/>
<sequence>MNVTVKETWIVRPAGETPNRRFWLSNMDQMYVKIGHIPFLLPYKHDGSSNFFDVGVMKDSLAKTLSTFFPVAGRLAQDETGRYEIDCSGQGVFFAEAEIDAAISDFGDFQPTMQLRQFFLEADYSLGISSSPLLLIQVTRFRCGGVCLGVAGHHTLSDGGGLGTFVITWCNLARGFPADKNPTPFLDRTILRSRTPPSPLFQHTEYESSPAALPPLFLTPTEILDIPIQQIKQLKGKAISYSTYEVMAAHIWRCVTIARRLADQRKPITLHISVDGRQRFNPPLPPGYFGNCVFHAKAVASPAELASESLEQTAERIRRAIRRIDDGYMRSVIDHLDRPGDETSKFRIPGNTGSPDLKIISWTRMSFLPKDFGWGDPMFTRSANPWEGKCHILPKVGDDDDSLPLAVCLEPDAMERFKGLFTSFALPPQWRLSPL</sequence>
<dbReference type="Gene3D" id="3.30.559.10">
    <property type="entry name" value="Chloramphenicol acetyltransferase-like domain"/>
    <property type="match status" value="2"/>
</dbReference>
<dbReference type="GO" id="GO:0016747">
    <property type="term" value="F:acyltransferase activity, transferring groups other than amino-acyl groups"/>
    <property type="evidence" value="ECO:0007669"/>
    <property type="project" value="TreeGrafter"/>
</dbReference>
<protein>
    <submittedName>
        <fullName evidence="2">Uncharacterized protein</fullName>
    </submittedName>
</protein>
<evidence type="ECO:0000313" key="2">
    <source>
        <dbReference type="EMBL" id="CAL1352815.1"/>
    </source>
</evidence>
<dbReference type="Proteomes" id="UP001497516">
    <property type="component" value="Chromosome 1"/>
</dbReference>